<protein>
    <submittedName>
        <fullName evidence="2">Uncharacterized protein</fullName>
    </submittedName>
</protein>
<dbReference type="EMBL" id="VSSQ01081915">
    <property type="protein sequence ID" value="MPN30697.1"/>
    <property type="molecule type" value="Genomic_DNA"/>
</dbReference>
<accession>A0A645GVD2</accession>
<evidence type="ECO:0000256" key="1">
    <source>
        <dbReference type="SAM" id="Phobius"/>
    </source>
</evidence>
<keyword evidence="1" id="KW-0812">Transmembrane</keyword>
<keyword evidence="1" id="KW-1133">Transmembrane helix</keyword>
<evidence type="ECO:0000313" key="2">
    <source>
        <dbReference type="EMBL" id="MPN30697.1"/>
    </source>
</evidence>
<gene>
    <name evidence="2" type="ORF">SDC9_178168</name>
</gene>
<comment type="caution">
    <text evidence="2">The sequence shown here is derived from an EMBL/GenBank/DDBJ whole genome shotgun (WGS) entry which is preliminary data.</text>
</comment>
<sequence length="174" mass="20437">MREIKIYKTNWKALMLLALTIPFIVIGVWLITRVESSMTDRIMGWIGVAFFGLGIPIGFFHLFDRRPQIIISETGIWDRTTNQDEIKWDQIKDAYTLNIYGQKFVALKTDKSFKFKRKQYKWALNLTKAVGAQELNLHLGQVKIDSNKMASFIKEMIQTDKENRMFVIDKYFDS</sequence>
<dbReference type="NCBIfam" id="NF041635">
    <property type="entry name" value="STM3941_fam"/>
    <property type="match status" value="1"/>
</dbReference>
<dbReference type="InterPro" id="IPR048136">
    <property type="entry name" value="STM3941-like"/>
</dbReference>
<proteinExistence type="predicted"/>
<name>A0A645GVD2_9ZZZZ</name>
<organism evidence="2">
    <name type="scientific">bioreactor metagenome</name>
    <dbReference type="NCBI Taxonomy" id="1076179"/>
    <lineage>
        <taxon>unclassified sequences</taxon>
        <taxon>metagenomes</taxon>
        <taxon>ecological metagenomes</taxon>
    </lineage>
</organism>
<feature type="transmembrane region" description="Helical" evidence="1">
    <location>
        <begin position="43"/>
        <end position="63"/>
    </location>
</feature>
<reference evidence="2" key="1">
    <citation type="submission" date="2019-08" db="EMBL/GenBank/DDBJ databases">
        <authorList>
            <person name="Kucharzyk K."/>
            <person name="Murdoch R.W."/>
            <person name="Higgins S."/>
            <person name="Loffler F."/>
        </authorList>
    </citation>
    <scope>NUCLEOTIDE SEQUENCE</scope>
</reference>
<keyword evidence="1" id="KW-0472">Membrane</keyword>
<feature type="transmembrane region" description="Helical" evidence="1">
    <location>
        <begin position="12"/>
        <end position="31"/>
    </location>
</feature>
<dbReference type="AlphaFoldDB" id="A0A645GVD2"/>